<organism evidence="7 8">
    <name type="scientific">Chitinophaga agri</name>
    <dbReference type="NCBI Taxonomy" id="2703787"/>
    <lineage>
        <taxon>Bacteria</taxon>
        <taxon>Pseudomonadati</taxon>
        <taxon>Bacteroidota</taxon>
        <taxon>Chitinophagia</taxon>
        <taxon>Chitinophagales</taxon>
        <taxon>Chitinophagaceae</taxon>
        <taxon>Chitinophaga</taxon>
    </lineage>
</organism>
<dbReference type="EMBL" id="CP048113">
    <property type="protein sequence ID" value="QHS62735.1"/>
    <property type="molecule type" value="Genomic_DNA"/>
</dbReference>
<dbReference type="InterPro" id="IPR039425">
    <property type="entry name" value="RNA_pol_sigma-70-like"/>
</dbReference>
<protein>
    <submittedName>
        <fullName evidence="7">Sigma-70 family RNA polymerase sigma factor</fullName>
    </submittedName>
</protein>
<keyword evidence="4" id="KW-0238">DNA-binding</keyword>
<dbReference type="InterPro" id="IPR036388">
    <property type="entry name" value="WH-like_DNA-bd_sf"/>
</dbReference>
<dbReference type="NCBIfam" id="TIGR02937">
    <property type="entry name" value="sigma70-ECF"/>
    <property type="match status" value="1"/>
</dbReference>
<dbReference type="InterPro" id="IPR014284">
    <property type="entry name" value="RNA_pol_sigma-70_dom"/>
</dbReference>
<dbReference type="Gene3D" id="1.10.1740.10">
    <property type="match status" value="1"/>
</dbReference>
<keyword evidence="5" id="KW-0804">Transcription</keyword>
<evidence type="ECO:0000313" key="7">
    <source>
        <dbReference type="EMBL" id="QHS62735.1"/>
    </source>
</evidence>
<keyword evidence="8" id="KW-1185">Reference proteome</keyword>
<name>A0A6B9ZNP9_9BACT</name>
<accession>A0A6B9ZNP9</accession>
<gene>
    <name evidence="7" type="ORF">GWR21_25090</name>
</gene>
<keyword evidence="3" id="KW-0731">Sigma factor</keyword>
<evidence type="ECO:0000256" key="5">
    <source>
        <dbReference type="ARBA" id="ARBA00023163"/>
    </source>
</evidence>
<dbReference type="PANTHER" id="PTHR43133:SF8">
    <property type="entry name" value="RNA POLYMERASE SIGMA FACTOR HI_1459-RELATED"/>
    <property type="match status" value="1"/>
</dbReference>
<dbReference type="RefSeq" id="WP_162334425.1">
    <property type="nucleotide sequence ID" value="NZ_CP048113.1"/>
</dbReference>
<evidence type="ECO:0000313" key="8">
    <source>
        <dbReference type="Proteomes" id="UP000476411"/>
    </source>
</evidence>
<dbReference type="Gene3D" id="1.10.10.10">
    <property type="entry name" value="Winged helix-like DNA-binding domain superfamily/Winged helix DNA-binding domain"/>
    <property type="match status" value="1"/>
</dbReference>
<sequence length="193" mass="22898">MKHNQNIERDRELLLGLTRNDDRALATIYTENYPSILRMVLQYKGSEDDAKDLFQEAMIILYEKARKGEFDLYSKLKTYLYAVCRHLWLKKLQTGSWQLALPDELEEVLPAEETSDITEHEEKDQQFTIMEKAMGNMGEPCKTILEDYYVRKMSMQDIAEKFGYTNSENAKNQKYKCLMRLKKLFFEQYKSTI</sequence>
<dbReference type="GO" id="GO:0003677">
    <property type="term" value="F:DNA binding"/>
    <property type="evidence" value="ECO:0007669"/>
    <property type="project" value="UniProtKB-KW"/>
</dbReference>
<dbReference type="SUPFAM" id="SSF88659">
    <property type="entry name" value="Sigma3 and sigma4 domains of RNA polymerase sigma factors"/>
    <property type="match status" value="1"/>
</dbReference>
<dbReference type="SUPFAM" id="SSF88946">
    <property type="entry name" value="Sigma2 domain of RNA polymerase sigma factors"/>
    <property type="match status" value="1"/>
</dbReference>
<dbReference type="GO" id="GO:0006352">
    <property type="term" value="P:DNA-templated transcription initiation"/>
    <property type="evidence" value="ECO:0007669"/>
    <property type="project" value="InterPro"/>
</dbReference>
<reference evidence="7 8" key="1">
    <citation type="submission" date="2020-01" db="EMBL/GenBank/DDBJ databases">
        <title>Complete genome sequence of Chitinophaga sp. H33E-04 isolated from quinoa roots.</title>
        <authorList>
            <person name="Weon H.-Y."/>
            <person name="Lee S.A."/>
        </authorList>
    </citation>
    <scope>NUCLEOTIDE SEQUENCE [LARGE SCALE GENOMIC DNA]</scope>
    <source>
        <strain evidence="7 8">H33E-04</strain>
    </source>
</reference>
<dbReference type="InterPro" id="IPR013325">
    <property type="entry name" value="RNA_pol_sigma_r2"/>
</dbReference>
<dbReference type="InterPro" id="IPR013324">
    <property type="entry name" value="RNA_pol_sigma_r3/r4-like"/>
</dbReference>
<dbReference type="AlphaFoldDB" id="A0A6B9ZNP9"/>
<dbReference type="KEGG" id="chih:GWR21_25090"/>
<dbReference type="GO" id="GO:0016987">
    <property type="term" value="F:sigma factor activity"/>
    <property type="evidence" value="ECO:0007669"/>
    <property type="project" value="UniProtKB-KW"/>
</dbReference>
<dbReference type="PANTHER" id="PTHR43133">
    <property type="entry name" value="RNA POLYMERASE ECF-TYPE SIGMA FACTO"/>
    <property type="match status" value="1"/>
</dbReference>
<proteinExistence type="inferred from homology"/>
<evidence type="ECO:0000256" key="3">
    <source>
        <dbReference type="ARBA" id="ARBA00023082"/>
    </source>
</evidence>
<keyword evidence="2" id="KW-0805">Transcription regulation</keyword>
<evidence type="ECO:0000259" key="6">
    <source>
        <dbReference type="Pfam" id="PF04542"/>
    </source>
</evidence>
<evidence type="ECO:0000256" key="4">
    <source>
        <dbReference type="ARBA" id="ARBA00023125"/>
    </source>
</evidence>
<evidence type="ECO:0000256" key="1">
    <source>
        <dbReference type="ARBA" id="ARBA00010641"/>
    </source>
</evidence>
<dbReference type="Proteomes" id="UP000476411">
    <property type="component" value="Chromosome"/>
</dbReference>
<dbReference type="InterPro" id="IPR007627">
    <property type="entry name" value="RNA_pol_sigma70_r2"/>
</dbReference>
<comment type="similarity">
    <text evidence="1">Belongs to the sigma-70 factor family. ECF subfamily.</text>
</comment>
<dbReference type="Pfam" id="PF04542">
    <property type="entry name" value="Sigma70_r2"/>
    <property type="match status" value="1"/>
</dbReference>
<evidence type="ECO:0000256" key="2">
    <source>
        <dbReference type="ARBA" id="ARBA00023015"/>
    </source>
</evidence>
<feature type="domain" description="RNA polymerase sigma-70 region 2" evidence="6">
    <location>
        <begin position="28"/>
        <end position="97"/>
    </location>
</feature>